<keyword evidence="2" id="KW-1185">Reference proteome</keyword>
<dbReference type="KEGG" id="sand:H3309_03055"/>
<proteinExistence type="predicted"/>
<dbReference type="SUPFAM" id="SSF89447">
    <property type="entry name" value="AbrB/MazE/MraZ-like"/>
    <property type="match status" value="1"/>
</dbReference>
<sequence>MPRTTRIFKSGNSMAVRLPADYPVTVGQQVSVREEMGRFIVEPVRQKIDLTGIAGAIPWLKPLTPEERMFEERELDWDMKYAGKPRD</sequence>
<name>A0A7G5IJF3_9SPHN</name>
<dbReference type="EMBL" id="CP059851">
    <property type="protein sequence ID" value="QMW23495.1"/>
    <property type="molecule type" value="Genomic_DNA"/>
</dbReference>
<reference evidence="1 2" key="1">
    <citation type="submission" date="2020-07" db="EMBL/GenBank/DDBJ databases">
        <title>Complete genome sequence for Sandaracinobacter sp. M6.</title>
        <authorList>
            <person name="Tang Y."/>
            <person name="Liu Q."/>
            <person name="Guo Z."/>
            <person name="Lei P."/>
            <person name="Huang B."/>
        </authorList>
    </citation>
    <scope>NUCLEOTIDE SEQUENCE [LARGE SCALE GENOMIC DNA]</scope>
    <source>
        <strain evidence="1 2">M6</strain>
    </source>
</reference>
<dbReference type="GO" id="GO:0003677">
    <property type="term" value="F:DNA binding"/>
    <property type="evidence" value="ECO:0007669"/>
    <property type="project" value="UniProtKB-KW"/>
</dbReference>
<organism evidence="1 2">
    <name type="scientific">Sandaracinobacteroides saxicola</name>
    <dbReference type="NCBI Taxonomy" id="2759707"/>
    <lineage>
        <taxon>Bacteria</taxon>
        <taxon>Pseudomonadati</taxon>
        <taxon>Pseudomonadota</taxon>
        <taxon>Alphaproteobacteria</taxon>
        <taxon>Sphingomonadales</taxon>
        <taxon>Sphingosinicellaceae</taxon>
        <taxon>Sandaracinobacteroides</taxon>
    </lineage>
</organism>
<evidence type="ECO:0000313" key="2">
    <source>
        <dbReference type="Proteomes" id="UP000515292"/>
    </source>
</evidence>
<dbReference type="RefSeq" id="WP_182297318.1">
    <property type="nucleotide sequence ID" value="NZ_CP059851.1"/>
</dbReference>
<keyword evidence="1" id="KW-0238">DNA-binding</keyword>
<accession>A0A7G5IJF3</accession>
<dbReference type="InterPro" id="IPR037914">
    <property type="entry name" value="SpoVT-AbrB_sf"/>
</dbReference>
<dbReference type="Gene3D" id="2.10.260.10">
    <property type="match status" value="1"/>
</dbReference>
<protein>
    <submittedName>
        <fullName evidence="1">AbrB/MazE/SpoVT family DNA-binding domain-containing protein</fullName>
    </submittedName>
</protein>
<dbReference type="AlphaFoldDB" id="A0A7G5IJF3"/>
<evidence type="ECO:0000313" key="1">
    <source>
        <dbReference type="EMBL" id="QMW23495.1"/>
    </source>
</evidence>
<gene>
    <name evidence="1" type="ORF">H3309_03055</name>
</gene>
<dbReference type="Proteomes" id="UP000515292">
    <property type="component" value="Chromosome"/>
</dbReference>